<dbReference type="InterPro" id="IPR027417">
    <property type="entry name" value="P-loop_NTPase"/>
</dbReference>
<dbReference type="InterPro" id="IPR000897">
    <property type="entry name" value="SRP54_GTPase_dom"/>
</dbReference>
<dbReference type="GO" id="GO:0006614">
    <property type="term" value="P:SRP-dependent cotranslational protein targeting to membrane"/>
    <property type="evidence" value="ECO:0007669"/>
    <property type="project" value="InterPro"/>
</dbReference>
<comment type="caution">
    <text evidence="11">The sequence shown here is derived from an EMBL/GenBank/DDBJ whole genome shotgun (WGS) entry which is preliminary data.</text>
</comment>
<feature type="binding site" evidence="9">
    <location>
        <begin position="107"/>
        <end position="114"/>
    </location>
    <ligand>
        <name>GTP</name>
        <dbReference type="ChEBI" id="CHEBI:37565"/>
    </ligand>
</feature>
<keyword evidence="6 9" id="KW-0472">Membrane</keyword>
<dbReference type="InterPro" id="IPR013822">
    <property type="entry name" value="Signal_recog_particl_SRP54_hlx"/>
</dbReference>
<protein>
    <recommendedName>
        <fullName evidence="9">Signal recognition particle receptor FtsY</fullName>
        <shortName evidence="9">SRP receptor</shortName>
        <ecNumber evidence="9">3.6.5.4</ecNumber>
    </recommendedName>
</protein>
<sequence>MGFFEKIKNGLKKTRDSISGQISSMLSSFQTIDEDLFEELEELLVLGDVGVNTAGRICDALRQRVKAEGVKDPQVITGMMEEIVAGMLSGGEEMHLSTKPSVILVIGVNGVGKTTTIGKLAAMYRRQGKKVILGAADTFRAAAIEQLEVWAERSGAEIVKHAEGSDPAAVVFDAIAAAKARGADLVICDTAGRLHNKKNLMDELSKIGRIIDRELPGSDKEILLVLDATTGQNAVHQAREFRNAAGITGIVLTKLDGTAKGGVVIAIREDLQIPVKFIGVGEQVDDLQPFHAEEFVRALFDREGL</sequence>
<evidence type="ECO:0000256" key="2">
    <source>
        <dbReference type="ARBA" id="ARBA00022490"/>
    </source>
</evidence>
<dbReference type="SUPFAM" id="SSF52540">
    <property type="entry name" value="P-loop containing nucleoside triphosphate hydrolases"/>
    <property type="match status" value="1"/>
</dbReference>
<keyword evidence="3 9" id="KW-0547">Nucleotide-binding</keyword>
<organism evidence="11 12">
    <name type="scientific">Yeguia hominis</name>
    <dbReference type="NCBI Taxonomy" id="2763662"/>
    <lineage>
        <taxon>Bacteria</taxon>
        <taxon>Bacillati</taxon>
        <taxon>Bacillota</taxon>
        <taxon>Clostridia</taxon>
        <taxon>Eubacteriales</taxon>
        <taxon>Yeguiaceae</taxon>
        <taxon>Yeguia</taxon>
    </lineage>
</organism>
<evidence type="ECO:0000256" key="3">
    <source>
        <dbReference type="ARBA" id="ARBA00022741"/>
    </source>
</evidence>
<dbReference type="PROSITE" id="PS00300">
    <property type="entry name" value="SRP54"/>
    <property type="match status" value="1"/>
</dbReference>
<dbReference type="Gene3D" id="3.40.50.300">
    <property type="entry name" value="P-loop containing nucleotide triphosphate hydrolases"/>
    <property type="match status" value="1"/>
</dbReference>
<dbReference type="Pfam" id="PF02881">
    <property type="entry name" value="SRP54_N"/>
    <property type="match status" value="1"/>
</dbReference>
<evidence type="ECO:0000256" key="5">
    <source>
        <dbReference type="ARBA" id="ARBA00023134"/>
    </source>
</evidence>
<dbReference type="InterPro" id="IPR003593">
    <property type="entry name" value="AAA+_ATPase"/>
</dbReference>
<dbReference type="FunFam" id="3.40.50.300:FF:000053">
    <property type="entry name" value="Signal recognition particle receptor FtsY"/>
    <property type="match status" value="1"/>
</dbReference>
<dbReference type="GO" id="GO:0005047">
    <property type="term" value="F:signal recognition particle binding"/>
    <property type="evidence" value="ECO:0007669"/>
    <property type="project" value="TreeGrafter"/>
</dbReference>
<dbReference type="SMART" id="SM00382">
    <property type="entry name" value="AAA"/>
    <property type="match status" value="1"/>
</dbReference>
<dbReference type="SUPFAM" id="SSF47364">
    <property type="entry name" value="Domain of the SRP/SRP receptor G-proteins"/>
    <property type="match status" value="1"/>
</dbReference>
<dbReference type="Proteomes" id="UP000651482">
    <property type="component" value="Unassembled WGS sequence"/>
</dbReference>
<comment type="subcellular location">
    <subcellularLocation>
        <location evidence="9">Cell membrane</location>
        <topology evidence="9">Peripheral membrane protein</topology>
        <orientation evidence="9">Cytoplasmic side</orientation>
    </subcellularLocation>
    <subcellularLocation>
        <location evidence="9">Cytoplasm</location>
    </subcellularLocation>
</comment>
<feature type="domain" description="SRP54-type proteins GTP-binding" evidence="10">
    <location>
        <begin position="274"/>
        <end position="287"/>
    </location>
</feature>
<dbReference type="GO" id="GO:0005886">
    <property type="term" value="C:plasma membrane"/>
    <property type="evidence" value="ECO:0007669"/>
    <property type="project" value="UniProtKB-SubCell"/>
</dbReference>
<comment type="subunit">
    <text evidence="9">Part of the signal recognition particle protein translocation system, which is composed of SRP and FtsY.</text>
</comment>
<dbReference type="GO" id="GO:0005525">
    <property type="term" value="F:GTP binding"/>
    <property type="evidence" value="ECO:0007669"/>
    <property type="project" value="UniProtKB-UniRule"/>
</dbReference>
<evidence type="ECO:0000256" key="8">
    <source>
        <dbReference type="ARBA" id="ARBA00048027"/>
    </source>
</evidence>
<keyword evidence="12" id="KW-1185">Reference proteome</keyword>
<dbReference type="PANTHER" id="PTHR43134">
    <property type="entry name" value="SIGNAL RECOGNITION PARTICLE RECEPTOR SUBUNIT ALPHA"/>
    <property type="match status" value="1"/>
</dbReference>
<dbReference type="PANTHER" id="PTHR43134:SF1">
    <property type="entry name" value="SIGNAL RECOGNITION PARTICLE RECEPTOR SUBUNIT ALPHA"/>
    <property type="match status" value="1"/>
</dbReference>
<name>A0A926D6V8_9FIRM</name>
<dbReference type="Gene3D" id="1.20.120.140">
    <property type="entry name" value="Signal recognition particle SRP54, nucleotide-binding domain"/>
    <property type="match status" value="1"/>
</dbReference>
<feature type="binding site" evidence="9">
    <location>
        <begin position="253"/>
        <end position="256"/>
    </location>
    <ligand>
        <name>GTP</name>
        <dbReference type="ChEBI" id="CHEBI:37565"/>
    </ligand>
</feature>
<evidence type="ECO:0000256" key="4">
    <source>
        <dbReference type="ARBA" id="ARBA00022801"/>
    </source>
</evidence>
<keyword evidence="1 9" id="KW-1003">Cell membrane</keyword>
<gene>
    <name evidence="9 11" type="primary">ftsY</name>
    <name evidence="11" type="ORF">IAG03_00605</name>
</gene>
<dbReference type="InterPro" id="IPR004390">
    <property type="entry name" value="SR_rcpt_FtsY"/>
</dbReference>
<accession>A0A926D6V8</accession>
<dbReference type="FunFam" id="1.20.120.140:FF:000002">
    <property type="entry name" value="Signal recognition particle receptor FtsY"/>
    <property type="match status" value="1"/>
</dbReference>
<dbReference type="GO" id="GO:0003924">
    <property type="term" value="F:GTPase activity"/>
    <property type="evidence" value="ECO:0007669"/>
    <property type="project" value="UniProtKB-UniRule"/>
</dbReference>
<evidence type="ECO:0000259" key="10">
    <source>
        <dbReference type="PROSITE" id="PS00300"/>
    </source>
</evidence>
<dbReference type="GO" id="GO:0005737">
    <property type="term" value="C:cytoplasm"/>
    <property type="evidence" value="ECO:0007669"/>
    <property type="project" value="UniProtKB-SubCell"/>
</dbReference>
<comment type="catalytic activity">
    <reaction evidence="8 9">
        <text>GTP + H2O = GDP + phosphate + H(+)</text>
        <dbReference type="Rhea" id="RHEA:19669"/>
        <dbReference type="ChEBI" id="CHEBI:15377"/>
        <dbReference type="ChEBI" id="CHEBI:15378"/>
        <dbReference type="ChEBI" id="CHEBI:37565"/>
        <dbReference type="ChEBI" id="CHEBI:43474"/>
        <dbReference type="ChEBI" id="CHEBI:58189"/>
        <dbReference type="EC" id="3.6.5.4"/>
    </reaction>
</comment>
<dbReference type="NCBIfam" id="TIGR00064">
    <property type="entry name" value="ftsY"/>
    <property type="match status" value="1"/>
</dbReference>
<dbReference type="EMBL" id="JACRSN010000001">
    <property type="protein sequence ID" value="MBC8532522.1"/>
    <property type="molecule type" value="Genomic_DNA"/>
</dbReference>
<evidence type="ECO:0000313" key="11">
    <source>
        <dbReference type="EMBL" id="MBC8532522.1"/>
    </source>
</evidence>
<dbReference type="InterPro" id="IPR042101">
    <property type="entry name" value="SRP54_N_sf"/>
</dbReference>
<dbReference type="Pfam" id="PF00448">
    <property type="entry name" value="SRP54"/>
    <property type="match status" value="1"/>
</dbReference>
<dbReference type="AlphaFoldDB" id="A0A926D6V8"/>
<reference evidence="11" key="1">
    <citation type="submission" date="2020-08" db="EMBL/GenBank/DDBJ databases">
        <title>Genome public.</title>
        <authorList>
            <person name="Liu C."/>
            <person name="Sun Q."/>
        </authorList>
    </citation>
    <scope>NUCLEOTIDE SEQUENCE</scope>
    <source>
        <strain evidence="11">NSJ-40</strain>
    </source>
</reference>
<dbReference type="SMART" id="SM00962">
    <property type="entry name" value="SRP54"/>
    <property type="match status" value="1"/>
</dbReference>
<dbReference type="InterPro" id="IPR036225">
    <property type="entry name" value="SRP/SRP_N"/>
</dbReference>
<keyword evidence="5 9" id="KW-0342">GTP-binding</keyword>
<evidence type="ECO:0000256" key="1">
    <source>
        <dbReference type="ARBA" id="ARBA00022475"/>
    </source>
</evidence>
<dbReference type="CDD" id="cd17874">
    <property type="entry name" value="FtsY"/>
    <property type="match status" value="1"/>
</dbReference>
<comment type="function">
    <text evidence="9">Involved in targeting and insertion of nascent membrane proteins into the cytoplasmic membrane. Acts as a receptor for the complex formed by the signal recognition particle (SRP) and the ribosome-nascent chain (RNC).</text>
</comment>
<evidence type="ECO:0000256" key="7">
    <source>
        <dbReference type="ARBA" id="ARBA00023170"/>
    </source>
</evidence>
<feature type="binding site" evidence="9">
    <location>
        <begin position="189"/>
        <end position="193"/>
    </location>
    <ligand>
        <name>GTP</name>
        <dbReference type="ChEBI" id="CHEBI:37565"/>
    </ligand>
</feature>
<dbReference type="SMART" id="SM00963">
    <property type="entry name" value="SRP54_N"/>
    <property type="match status" value="1"/>
</dbReference>
<evidence type="ECO:0000313" key="12">
    <source>
        <dbReference type="Proteomes" id="UP000651482"/>
    </source>
</evidence>
<evidence type="ECO:0000256" key="9">
    <source>
        <dbReference type="HAMAP-Rule" id="MF_00920"/>
    </source>
</evidence>
<comment type="similarity">
    <text evidence="9">Belongs to the GTP-binding SRP family. FtsY subfamily.</text>
</comment>
<dbReference type="RefSeq" id="WP_249317724.1">
    <property type="nucleotide sequence ID" value="NZ_JACRSN010000001.1"/>
</dbReference>
<keyword evidence="7 9" id="KW-0675">Receptor</keyword>
<evidence type="ECO:0000256" key="6">
    <source>
        <dbReference type="ARBA" id="ARBA00023136"/>
    </source>
</evidence>
<dbReference type="HAMAP" id="MF_00920">
    <property type="entry name" value="FtsY"/>
    <property type="match status" value="1"/>
</dbReference>
<proteinExistence type="inferred from homology"/>
<keyword evidence="2 9" id="KW-0963">Cytoplasm</keyword>
<dbReference type="EC" id="3.6.5.4" evidence="9"/>
<keyword evidence="4 9" id="KW-0378">Hydrolase</keyword>